<evidence type="ECO:0000313" key="3">
    <source>
        <dbReference type="Proteomes" id="UP000800036"/>
    </source>
</evidence>
<dbReference type="Proteomes" id="UP000800036">
    <property type="component" value="Unassembled WGS sequence"/>
</dbReference>
<protein>
    <recommendedName>
        <fullName evidence="1">BTB domain-containing protein</fullName>
    </recommendedName>
</protein>
<dbReference type="AlphaFoldDB" id="A0A6A5UTF6"/>
<dbReference type="OrthoDB" id="6359816at2759"/>
<dbReference type="Pfam" id="PF00651">
    <property type="entry name" value="BTB"/>
    <property type="match status" value="1"/>
</dbReference>
<accession>A0A6A5UTF6</accession>
<name>A0A6A5UTF6_9PLEO</name>
<dbReference type="EMBL" id="ML976725">
    <property type="protein sequence ID" value="KAF1967988.1"/>
    <property type="molecule type" value="Genomic_DNA"/>
</dbReference>
<feature type="domain" description="BTB" evidence="1">
    <location>
        <begin position="33"/>
        <end position="94"/>
    </location>
</feature>
<proteinExistence type="predicted"/>
<dbReference type="PANTHER" id="PTHR47843">
    <property type="entry name" value="BTB DOMAIN-CONTAINING PROTEIN-RELATED"/>
    <property type="match status" value="1"/>
</dbReference>
<organism evidence="2 3">
    <name type="scientific">Bimuria novae-zelandiae CBS 107.79</name>
    <dbReference type="NCBI Taxonomy" id="1447943"/>
    <lineage>
        <taxon>Eukaryota</taxon>
        <taxon>Fungi</taxon>
        <taxon>Dikarya</taxon>
        <taxon>Ascomycota</taxon>
        <taxon>Pezizomycotina</taxon>
        <taxon>Dothideomycetes</taxon>
        <taxon>Pleosporomycetidae</taxon>
        <taxon>Pleosporales</taxon>
        <taxon>Massarineae</taxon>
        <taxon>Didymosphaeriaceae</taxon>
        <taxon>Bimuria</taxon>
    </lineage>
</organism>
<dbReference type="PANTHER" id="PTHR47843:SF5">
    <property type="entry name" value="BTB_POZ DOMAIN PROTEIN"/>
    <property type="match status" value="1"/>
</dbReference>
<dbReference type="InterPro" id="IPR011333">
    <property type="entry name" value="SKP1/BTB/POZ_sf"/>
</dbReference>
<dbReference type="PROSITE" id="PS50097">
    <property type="entry name" value="BTB"/>
    <property type="match status" value="1"/>
</dbReference>
<sequence>MDAIFDSGLSLAYQVSNNHSPVHRHLFETSEYSDLTITCAGETFKVHKAIVCPQSQFLEIAMKFGGKEEAEGIIDLPADDLGDVKRMLKWMYMGVHGRKSFSRTKLPDSEILLRIDWSYTFAPGRLEQSVRRRLVGAIYGTSATALRELKDELRESANAHVLSRTRRLAKYGEIFEIPASSITSANVETVFRILELPGDTDSSSPPEPAESAWSVAIVVHGDSRLFKEAGLYCIADKYDVPMLAAISFAYLLNAIKKMPWVEEVPSIAAYLLDNTPTRDKYIHFLVAEYLIKDMELCGLRDCVRDFLVEYPEMNDYCHRLQYCEDSKTGWDKVTKLAEWITVKRDEAATLKRMGKREIGAI</sequence>
<dbReference type="InterPro" id="IPR000210">
    <property type="entry name" value="BTB/POZ_dom"/>
</dbReference>
<dbReference type="SUPFAM" id="SSF54695">
    <property type="entry name" value="POZ domain"/>
    <property type="match status" value="1"/>
</dbReference>
<dbReference type="Gene3D" id="3.30.710.10">
    <property type="entry name" value="Potassium Channel Kv1.1, Chain A"/>
    <property type="match status" value="1"/>
</dbReference>
<keyword evidence="3" id="KW-1185">Reference proteome</keyword>
<evidence type="ECO:0000259" key="1">
    <source>
        <dbReference type="PROSITE" id="PS50097"/>
    </source>
</evidence>
<evidence type="ECO:0000313" key="2">
    <source>
        <dbReference type="EMBL" id="KAF1967988.1"/>
    </source>
</evidence>
<gene>
    <name evidence="2" type="ORF">BU23DRAFT_657633</name>
</gene>
<dbReference type="CDD" id="cd18186">
    <property type="entry name" value="BTB_POZ_ZBTB_KLHL-like"/>
    <property type="match status" value="1"/>
</dbReference>
<reference evidence="2" key="1">
    <citation type="journal article" date="2020" name="Stud. Mycol.">
        <title>101 Dothideomycetes genomes: a test case for predicting lifestyles and emergence of pathogens.</title>
        <authorList>
            <person name="Haridas S."/>
            <person name="Albert R."/>
            <person name="Binder M."/>
            <person name="Bloem J."/>
            <person name="Labutti K."/>
            <person name="Salamov A."/>
            <person name="Andreopoulos B."/>
            <person name="Baker S."/>
            <person name="Barry K."/>
            <person name="Bills G."/>
            <person name="Bluhm B."/>
            <person name="Cannon C."/>
            <person name="Castanera R."/>
            <person name="Culley D."/>
            <person name="Daum C."/>
            <person name="Ezra D."/>
            <person name="Gonzalez J."/>
            <person name="Henrissat B."/>
            <person name="Kuo A."/>
            <person name="Liang C."/>
            <person name="Lipzen A."/>
            <person name="Lutzoni F."/>
            <person name="Magnuson J."/>
            <person name="Mondo S."/>
            <person name="Nolan M."/>
            <person name="Ohm R."/>
            <person name="Pangilinan J."/>
            <person name="Park H.-J."/>
            <person name="Ramirez L."/>
            <person name="Alfaro M."/>
            <person name="Sun H."/>
            <person name="Tritt A."/>
            <person name="Yoshinaga Y."/>
            <person name="Zwiers L.-H."/>
            <person name="Turgeon B."/>
            <person name="Goodwin S."/>
            <person name="Spatafora J."/>
            <person name="Crous P."/>
            <person name="Grigoriev I."/>
        </authorList>
    </citation>
    <scope>NUCLEOTIDE SEQUENCE</scope>
    <source>
        <strain evidence="2">CBS 107.79</strain>
    </source>
</reference>